<proteinExistence type="predicted"/>
<organism evidence="8 9">
    <name type="scientific">Desulfatibacillum alkenivorans DSM 16219</name>
    <dbReference type="NCBI Taxonomy" id="1121393"/>
    <lineage>
        <taxon>Bacteria</taxon>
        <taxon>Pseudomonadati</taxon>
        <taxon>Thermodesulfobacteriota</taxon>
        <taxon>Desulfobacteria</taxon>
        <taxon>Desulfobacterales</taxon>
        <taxon>Desulfatibacillaceae</taxon>
        <taxon>Desulfatibacillum</taxon>
    </lineage>
</organism>
<keyword evidence="3" id="KW-0201">Cytochrome c-type biogenesis</keyword>
<dbReference type="InterPro" id="IPR017562">
    <property type="entry name" value="Cyt_c_biogenesis_CcsA"/>
</dbReference>
<gene>
    <name evidence="8" type="ORF">SAMN02745216_04584</name>
</gene>
<accession>A0A1M6XQY7</accession>
<dbReference type="PANTHER" id="PTHR30071">
    <property type="entry name" value="HEME EXPORTER PROTEIN C"/>
    <property type="match status" value="1"/>
</dbReference>
<dbReference type="STRING" id="1121393.SAMN02745216_04584"/>
<dbReference type="Pfam" id="PF01578">
    <property type="entry name" value="Cytochrom_C_asm"/>
    <property type="match status" value="1"/>
</dbReference>
<dbReference type="EMBL" id="FQZU01000044">
    <property type="protein sequence ID" value="SHL08259.1"/>
    <property type="molecule type" value="Genomic_DNA"/>
</dbReference>
<feature type="transmembrane region" description="Helical" evidence="6">
    <location>
        <begin position="171"/>
        <end position="193"/>
    </location>
</feature>
<evidence type="ECO:0000256" key="5">
    <source>
        <dbReference type="ARBA" id="ARBA00023136"/>
    </source>
</evidence>
<feature type="transmembrane region" description="Helical" evidence="6">
    <location>
        <begin position="41"/>
        <end position="62"/>
    </location>
</feature>
<feature type="transmembrane region" description="Helical" evidence="6">
    <location>
        <begin position="6"/>
        <end position="29"/>
    </location>
</feature>
<feature type="transmembrane region" description="Helical" evidence="6">
    <location>
        <begin position="315"/>
        <end position="333"/>
    </location>
</feature>
<evidence type="ECO:0000256" key="4">
    <source>
        <dbReference type="ARBA" id="ARBA00022989"/>
    </source>
</evidence>
<evidence type="ECO:0000313" key="8">
    <source>
        <dbReference type="EMBL" id="SHL08259.1"/>
    </source>
</evidence>
<dbReference type="InterPro" id="IPR002541">
    <property type="entry name" value="Cyt_c_assembly"/>
</dbReference>
<evidence type="ECO:0000256" key="3">
    <source>
        <dbReference type="ARBA" id="ARBA00022748"/>
    </source>
</evidence>
<dbReference type="GO" id="GO:0017004">
    <property type="term" value="P:cytochrome complex assembly"/>
    <property type="evidence" value="ECO:0007669"/>
    <property type="project" value="UniProtKB-KW"/>
</dbReference>
<feature type="transmembrane region" description="Helical" evidence="6">
    <location>
        <begin position="290"/>
        <end position="308"/>
    </location>
</feature>
<feature type="transmembrane region" description="Helical" evidence="6">
    <location>
        <begin position="104"/>
        <end position="121"/>
    </location>
</feature>
<feature type="transmembrane region" description="Helical" evidence="6">
    <location>
        <begin position="199"/>
        <end position="227"/>
    </location>
</feature>
<feature type="transmembrane region" description="Helical" evidence="6">
    <location>
        <begin position="77"/>
        <end position="95"/>
    </location>
</feature>
<dbReference type="InterPro" id="IPR045062">
    <property type="entry name" value="Cyt_c_biogenesis_CcsA/CcmC"/>
</dbReference>
<evidence type="ECO:0000256" key="1">
    <source>
        <dbReference type="ARBA" id="ARBA00004141"/>
    </source>
</evidence>
<feature type="transmembrane region" description="Helical" evidence="6">
    <location>
        <begin position="256"/>
        <end position="278"/>
    </location>
</feature>
<dbReference type="GO" id="GO:0020037">
    <property type="term" value="F:heme binding"/>
    <property type="evidence" value="ECO:0007669"/>
    <property type="project" value="InterPro"/>
</dbReference>
<dbReference type="Proteomes" id="UP000183994">
    <property type="component" value="Unassembled WGS sequence"/>
</dbReference>
<evidence type="ECO:0000313" key="9">
    <source>
        <dbReference type="Proteomes" id="UP000183994"/>
    </source>
</evidence>
<reference evidence="9" key="1">
    <citation type="submission" date="2016-11" db="EMBL/GenBank/DDBJ databases">
        <authorList>
            <person name="Varghese N."/>
            <person name="Submissions S."/>
        </authorList>
    </citation>
    <scope>NUCLEOTIDE SEQUENCE [LARGE SCALE GENOMIC DNA]</scope>
    <source>
        <strain evidence="9">DSM 16219</strain>
    </source>
</reference>
<keyword evidence="9" id="KW-1185">Reference proteome</keyword>
<dbReference type="PANTHER" id="PTHR30071:SF1">
    <property type="entry name" value="CYTOCHROME B_B6 PROTEIN-RELATED"/>
    <property type="match status" value="1"/>
</dbReference>
<keyword evidence="5 6" id="KW-0472">Membrane</keyword>
<keyword evidence="2 6" id="KW-0812">Transmembrane</keyword>
<dbReference type="GO" id="GO:0005886">
    <property type="term" value="C:plasma membrane"/>
    <property type="evidence" value="ECO:0007669"/>
    <property type="project" value="TreeGrafter"/>
</dbReference>
<evidence type="ECO:0000256" key="6">
    <source>
        <dbReference type="SAM" id="Phobius"/>
    </source>
</evidence>
<name>A0A1M6XQY7_9BACT</name>
<sequence>MALLEILESTAIVSFITFVYGAAAVLYWADWVFEKPVLSRSATWLMLIGFLGNTAGIVLRWIESHQMGIGRAPFTNLYESLVFFAWTIAILYLVIEKQYKVRSLGAFAAPLAFLALAYAALQNKAIMPLMPALKSNWLIAHVITCFLGYAAFAVAFGLAVIYLIKSRDVGLSWLAGALAGIAAAILTVIFTGYQTDAFWTLAGAGFFIGAGVALGAGFATSAVVNLVKKSDPGGKGRVNKMLPDLGVLDELTYQTILFGFMFLTAGIITGSVWANSAWGRYWSWDPKETWSLITWLIYGAMIHSRLVRGWRGRRTVYLSLFGFGAVLFTYFGVNTLLKGLHSYAT</sequence>
<protein>
    <submittedName>
        <fullName evidence="8">Cytochrome c-type biogenesis protein CcsB</fullName>
    </submittedName>
</protein>
<evidence type="ECO:0000259" key="7">
    <source>
        <dbReference type="Pfam" id="PF01578"/>
    </source>
</evidence>
<keyword evidence="4 6" id="KW-1133">Transmembrane helix</keyword>
<dbReference type="AlphaFoldDB" id="A0A1M6XQY7"/>
<evidence type="ECO:0000256" key="2">
    <source>
        <dbReference type="ARBA" id="ARBA00022692"/>
    </source>
</evidence>
<feature type="transmembrane region" description="Helical" evidence="6">
    <location>
        <begin position="141"/>
        <end position="164"/>
    </location>
</feature>
<comment type="subcellular location">
    <subcellularLocation>
        <location evidence="1">Membrane</location>
        <topology evidence="1">Multi-pass membrane protein</topology>
    </subcellularLocation>
</comment>
<dbReference type="NCBIfam" id="TIGR03144">
    <property type="entry name" value="cytochr_II_ccsB"/>
    <property type="match status" value="1"/>
</dbReference>
<dbReference type="RefSeq" id="WP_073478572.1">
    <property type="nucleotide sequence ID" value="NZ_FQZU01000044.1"/>
</dbReference>
<feature type="domain" description="Cytochrome c assembly protein" evidence="7">
    <location>
        <begin position="76"/>
        <end position="341"/>
    </location>
</feature>